<keyword evidence="3" id="KW-1185">Reference proteome</keyword>
<dbReference type="STRING" id="538381.GCA_001696535_00728"/>
<name>A0A285TKZ6_9HYPH</name>
<sequence>MTIRDRRSSPRHRTLKSGRIVVDGGAKIHECRVRNLSEDGALLKLPSTAEIPDRFELRIVNEDIAVAAIVRWRTATELGIQFEIEDGETAG</sequence>
<dbReference type="EMBL" id="OBML01000012">
    <property type="protein sequence ID" value="SOC22955.1"/>
    <property type="molecule type" value="Genomic_DNA"/>
</dbReference>
<evidence type="ECO:0000313" key="2">
    <source>
        <dbReference type="EMBL" id="SOC22955.1"/>
    </source>
</evidence>
<dbReference type="Proteomes" id="UP000219331">
    <property type="component" value="Unassembled WGS sequence"/>
</dbReference>
<accession>A0A285TKZ6</accession>
<dbReference type="Pfam" id="PF07238">
    <property type="entry name" value="PilZ"/>
    <property type="match status" value="1"/>
</dbReference>
<dbReference type="AlphaFoldDB" id="A0A285TKZ6"/>
<dbReference type="OrthoDB" id="7210926at2"/>
<dbReference type="InterPro" id="IPR009875">
    <property type="entry name" value="PilZ_domain"/>
</dbReference>
<evidence type="ECO:0000313" key="3">
    <source>
        <dbReference type="Proteomes" id="UP000219331"/>
    </source>
</evidence>
<gene>
    <name evidence="2" type="ORF">SAMN05421512_112201</name>
</gene>
<protein>
    <submittedName>
        <fullName evidence="2">PilZ domain-containing protein</fullName>
    </submittedName>
</protein>
<dbReference type="RefSeq" id="WP_067216094.1">
    <property type="nucleotide sequence ID" value="NZ_MBQE01000001.1"/>
</dbReference>
<proteinExistence type="predicted"/>
<reference evidence="2 3" key="1">
    <citation type="submission" date="2017-08" db="EMBL/GenBank/DDBJ databases">
        <authorList>
            <person name="de Groot N.N."/>
        </authorList>
    </citation>
    <scope>NUCLEOTIDE SEQUENCE [LARGE SCALE GENOMIC DNA]</scope>
    <source>
        <strain evidence="2 3">USBA 352</strain>
    </source>
</reference>
<dbReference type="SUPFAM" id="SSF141371">
    <property type="entry name" value="PilZ domain-like"/>
    <property type="match status" value="1"/>
</dbReference>
<feature type="domain" description="PilZ" evidence="1">
    <location>
        <begin position="5"/>
        <end position="83"/>
    </location>
</feature>
<dbReference type="GO" id="GO:0035438">
    <property type="term" value="F:cyclic-di-GMP binding"/>
    <property type="evidence" value="ECO:0007669"/>
    <property type="project" value="InterPro"/>
</dbReference>
<evidence type="ECO:0000259" key="1">
    <source>
        <dbReference type="Pfam" id="PF07238"/>
    </source>
</evidence>
<dbReference type="Gene3D" id="2.40.10.220">
    <property type="entry name" value="predicted glycosyltransferase like domains"/>
    <property type="match status" value="1"/>
</dbReference>
<organism evidence="2 3">
    <name type="scientific">Stappia indica</name>
    <dbReference type="NCBI Taxonomy" id="538381"/>
    <lineage>
        <taxon>Bacteria</taxon>
        <taxon>Pseudomonadati</taxon>
        <taxon>Pseudomonadota</taxon>
        <taxon>Alphaproteobacteria</taxon>
        <taxon>Hyphomicrobiales</taxon>
        <taxon>Stappiaceae</taxon>
        <taxon>Stappia</taxon>
    </lineage>
</organism>